<dbReference type="RefSeq" id="WP_378016516.1">
    <property type="nucleotide sequence ID" value="NZ_JBHSKT010000003.1"/>
</dbReference>
<keyword evidence="1" id="KW-0732">Signal</keyword>
<reference evidence="3" key="1">
    <citation type="journal article" date="2019" name="Int. J. Syst. Evol. Microbiol.">
        <title>The Global Catalogue of Microorganisms (GCM) 10K type strain sequencing project: providing services to taxonomists for standard genome sequencing and annotation.</title>
        <authorList>
            <consortium name="The Broad Institute Genomics Platform"/>
            <consortium name="The Broad Institute Genome Sequencing Center for Infectious Disease"/>
            <person name="Wu L."/>
            <person name="Ma J."/>
        </authorList>
    </citation>
    <scope>NUCLEOTIDE SEQUENCE [LARGE SCALE GENOMIC DNA]</scope>
    <source>
        <strain evidence="3">KACC 12602</strain>
    </source>
</reference>
<accession>A0ABW0E6Z5</accession>
<keyword evidence="3" id="KW-1185">Reference proteome</keyword>
<gene>
    <name evidence="2" type="ORF">ACFPIB_05950</name>
</gene>
<name>A0ABW0E6Z5_9BACT</name>
<feature type="chain" id="PRO_5045692373" evidence="1">
    <location>
        <begin position="20"/>
        <end position="300"/>
    </location>
</feature>
<organism evidence="2 3">
    <name type="scientific">Adhaeribacter terreus</name>
    <dbReference type="NCBI Taxonomy" id="529703"/>
    <lineage>
        <taxon>Bacteria</taxon>
        <taxon>Pseudomonadati</taxon>
        <taxon>Bacteroidota</taxon>
        <taxon>Cytophagia</taxon>
        <taxon>Cytophagales</taxon>
        <taxon>Hymenobacteraceae</taxon>
        <taxon>Adhaeribacter</taxon>
    </lineage>
</organism>
<dbReference type="PROSITE" id="PS51257">
    <property type="entry name" value="PROKAR_LIPOPROTEIN"/>
    <property type="match status" value="1"/>
</dbReference>
<comment type="caution">
    <text evidence="2">The sequence shown here is derived from an EMBL/GenBank/DDBJ whole genome shotgun (WGS) entry which is preliminary data.</text>
</comment>
<feature type="signal peptide" evidence="1">
    <location>
        <begin position="1"/>
        <end position="19"/>
    </location>
</feature>
<evidence type="ECO:0000313" key="2">
    <source>
        <dbReference type="EMBL" id="MFC5270143.1"/>
    </source>
</evidence>
<dbReference type="Proteomes" id="UP001596161">
    <property type="component" value="Unassembled WGS sequence"/>
</dbReference>
<evidence type="ECO:0000256" key="1">
    <source>
        <dbReference type="SAM" id="SignalP"/>
    </source>
</evidence>
<protein>
    <submittedName>
        <fullName evidence="2">Uncharacterized protein</fullName>
    </submittedName>
</protein>
<evidence type="ECO:0000313" key="3">
    <source>
        <dbReference type="Proteomes" id="UP001596161"/>
    </source>
</evidence>
<sequence length="300" mass="33348">MRFRSVVFRLLPVAAFCWLSGCEIINPTEDTPSYIKINSIPLDPRKNATEDYGSASNNIVDAWVFANKKIIGCFELPATIPIVADGNVEIDVYAGIYGDGQKAARFPYAFYTQYDTTVLLEPGKVTAVAPKVKFESRTVVPFDVYEDFTAFPATPAIRVAANSAYKLEANQDSLADFKYANATVGVVYGKSGETSDLVLESLFNGRLPQANAPVFLEFDYRTTRPFKVGVLATAVGGNPTPIMDLTLNPTRKWTKMYVNLTEEVNITGLQSANFRMLWQVDMNGNPRDYFAIDNIRLIHF</sequence>
<dbReference type="EMBL" id="JBHSKT010000003">
    <property type="protein sequence ID" value="MFC5270143.1"/>
    <property type="molecule type" value="Genomic_DNA"/>
</dbReference>
<proteinExistence type="predicted"/>